<feature type="domain" description="Nrap protein" evidence="7">
    <location>
        <begin position="184"/>
        <end position="324"/>
    </location>
</feature>
<sequence>MSSHSIKRRRLSHSSHHAVPGAQISEKNGPTMNLHQKSPHENMAMKATQNSEIPAVSSKRQGTDNVTAEFALASGVYKSSFFKLQMDELLSELRPNYDKHVAKLQDTLHQLKSIIEQIPEKQPQSAWEAEKELRSTHGITVPFPEPRPGRETKYPFAYAKPTNVNVVGSLSLQTGAKSFNPLTVDLAVTMPSAIFQEKDYINHRFFQKRAYYIATIAAGIKAAGGLGLHVKFAFQDGDSLRPCIILEPITSTRSGNMSSKIRIRVITAIEESLFPVSRTIPTRNNIRQGAADSSISDGATPVYNASLRSEATVALYHKYIHSNARRCESFKDACILGRAWLQQRGFGSSYQSGGLGGFEWTALMSLLLEGGGPNGKPVLLKSYSSYQLFKATLQFLAGRDLTNPLALFTADLSFPGGSPVLYDGKRGLNILYKMTLWSYAFLRREADVTVKMLNESRDDNFDKVFILKANEPLLRFDRLIELPALASASSLQDLQNQNMIYEVLVRALGDRAGLVHLRGCATEPWPVDTRHNSRTASEHLTVGLVLDAENATRVVDHGPAAEHKDEAVSFRSFWGEKAELRRFRDGSIRESLVWLDLATAPSIINQILSYILKRHFNYTDFDIKIVGDEFDETLRNNGDGVVSYSSPPFQKIHDAFNSLQRSVQDMDGVPLTTRHLAPADPLLRYTALRLQSAPNVLCGPVDIVLQFESSARWPDDLVAIQMTKLAFLVKIGDYLQSSGAAHSCKIGLEDVSSKILNNAFLDITHSSNVLFRLRIHHDREQMLLERHLKDKGSHPSMRQELAYALSEYKRQFVQAPRLTQAIRTLCTRFPLLSPTIRLVKHWFSQHLLTGQIREETVELLVVRVFTQPYPWDTPSSIMTGFLRTLQLLARWDWQQEALMVDFGALDKSTVEAIQTRFSAWRKIDPAMNTLSLFVASDLDPDGVTWTQYEKPSKVVAARMCTLAKASMAMLRDHGYGFDTAELFRTSLAPYDFIIKLRSKLLHEITTSATTFKLADRREKLQASGHAVVQSFVHDLRACYSPNILFFHSDGNPGVVAGLWNPQALRAKGWTLKMAYSTSLTKLEDAEDNEQVVINRPAILNEISRLGSLMIDSIELQGTDKNLA</sequence>
<dbReference type="Proteomes" id="UP000249829">
    <property type="component" value="Unassembled WGS sequence"/>
</dbReference>
<evidence type="ECO:0000259" key="12">
    <source>
        <dbReference type="Pfam" id="PF17407"/>
    </source>
</evidence>
<protein>
    <recommendedName>
        <fullName evidence="5">U3 small nucleolar RNA-associated protein 22</fullName>
    </recommendedName>
</protein>
<feature type="compositionally biased region" description="Basic residues" evidence="6">
    <location>
        <begin position="1"/>
        <end position="16"/>
    </location>
</feature>
<evidence type="ECO:0000256" key="1">
    <source>
        <dbReference type="ARBA" id="ARBA00004604"/>
    </source>
</evidence>
<evidence type="ECO:0000259" key="11">
    <source>
        <dbReference type="Pfam" id="PF17406"/>
    </source>
</evidence>
<dbReference type="GO" id="GO:0032040">
    <property type="term" value="C:small-subunit processome"/>
    <property type="evidence" value="ECO:0007669"/>
    <property type="project" value="TreeGrafter"/>
</dbReference>
<dbReference type="GO" id="GO:0032545">
    <property type="term" value="C:CURI complex"/>
    <property type="evidence" value="ECO:0007669"/>
    <property type="project" value="TreeGrafter"/>
</dbReference>
<evidence type="ECO:0000259" key="10">
    <source>
        <dbReference type="Pfam" id="PF17405"/>
    </source>
</evidence>
<feature type="compositionally biased region" description="Polar residues" evidence="6">
    <location>
        <begin position="25"/>
        <end position="36"/>
    </location>
</feature>
<keyword evidence="5" id="KW-0690">Ribosome biogenesis</keyword>
<keyword evidence="4 5" id="KW-0539">Nucleus</keyword>
<dbReference type="InterPro" id="IPR035367">
    <property type="entry name" value="Nrap_D2"/>
</dbReference>
<evidence type="ECO:0000256" key="4">
    <source>
        <dbReference type="ARBA" id="ARBA00023242"/>
    </source>
</evidence>
<dbReference type="GO" id="GO:0006409">
    <property type="term" value="P:tRNA export from nucleus"/>
    <property type="evidence" value="ECO:0007669"/>
    <property type="project" value="TreeGrafter"/>
</dbReference>
<dbReference type="InterPro" id="IPR035082">
    <property type="entry name" value="Nrap_D1"/>
</dbReference>
<gene>
    <name evidence="13" type="ORF">BO99DRAFT_401218</name>
</gene>
<feature type="domain" description="Nrap protein" evidence="12">
    <location>
        <begin position="987"/>
        <end position="1113"/>
    </location>
</feature>
<dbReference type="OMA" id="NPHGGKE"/>
<dbReference type="Pfam" id="PF03813">
    <property type="entry name" value="Nrap"/>
    <property type="match status" value="1"/>
</dbReference>
<keyword evidence="5" id="KW-0687">Ribonucleoprotein</keyword>
<name>A0A2V5HIH7_ASPV1</name>
<evidence type="ECO:0000259" key="8">
    <source>
        <dbReference type="Pfam" id="PF17403"/>
    </source>
</evidence>
<dbReference type="InterPro" id="IPR035369">
    <property type="entry name" value="Nrap_D4"/>
</dbReference>
<feature type="domain" description="Nrap protein" evidence="8">
    <location>
        <begin position="329"/>
        <end position="468"/>
    </location>
</feature>
<feature type="domain" description="Nrap protein" evidence="11">
    <location>
        <begin position="829"/>
        <end position="985"/>
    </location>
</feature>
<reference evidence="13 14" key="1">
    <citation type="submission" date="2018-02" db="EMBL/GenBank/DDBJ databases">
        <title>The genomes of Aspergillus section Nigri reveals drivers in fungal speciation.</title>
        <authorList>
            <consortium name="DOE Joint Genome Institute"/>
            <person name="Vesth T.C."/>
            <person name="Nybo J."/>
            <person name="Theobald S."/>
            <person name="Brandl J."/>
            <person name="Frisvad J.C."/>
            <person name="Nielsen K.F."/>
            <person name="Lyhne E.K."/>
            <person name="Kogle M.E."/>
            <person name="Kuo A."/>
            <person name="Riley R."/>
            <person name="Clum A."/>
            <person name="Nolan M."/>
            <person name="Lipzen A."/>
            <person name="Salamov A."/>
            <person name="Henrissat B."/>
            <person name="Wiebenga A."/>
            <person name="De vries R.P."/>
            <person name="Grigoriev I.V."/>
            <person name="Mortensen U.H."/>
            <person name="Andersen M.R."/>
            <person name="Baker S.E."/>
        </authorList>
    </citation>
    <scope>NUCLEOTIDE SEQUENCE [LARGE SCALE GENOMIC DNA]</scope>
    <source>
        <strain evidence="13 14">CBS 115571</strain>
    </source>
</reference>
<evidence type="ECO:0000256" key="3">
    <source>
        <dbReference type="ARBA" id="ARBA00022884"/>
    </source>
</evidence>
<dbReference type="EMBL" id="KZ825119">
    <property type="protein sequence ID" value="PYI21163.1"/>
    <property type="molecule type" value="Genomic_DNA"/>
</dbReference>
<keyword evidence="14" id="KW-1185">Reference proteome</keyword>
<evidence type="ECO:0000259" key="7">
    <source>
        <dbReference type="Pfam" id="PF03813"/>
    </source>
</evidence>
<dbReference type="Pfam" id="PF17404">
    <property type="entry name" value="Nrap_D3"/>
    <property type="match status" value="1"/>
</dbReference>
<dbReference type="Pfam" id="PF17405">
    <property type="entry name" value="Nrap_D4"/>
    <property type="match status" value="1"/>
</dbReference>
<evidence type="ECO:0000256" key="6">
    <source>
        <dbReference type="SAM" id="MobiDB-lite"/>
    </source>
</evidence>
<dbReference type="InterPro" id="IPR035368">
    <property type="entry name" value="Nrap_D3"/>
</dbReference>
<dbReference type="Gene3D" id="3.30.70.3030">
    <property type="match status" value="1"/>
</dbReference>
<dbReference type="GO" id="GO:0034456">
    <property type="term" value="C:UTP-C complex"/>
    <property type="evidence" value="ECO:0007669"/>
    <property type="project" value="TreeGrafter"/>
</dbReference>
<feature type="domain" description="Nrap protein" evidence="9">
    <location>
        <begin position="492"/>
        <end position="617"/>
    </location>
</feature>
<dbReference type="InterPro" id="IPR035370">
    <property type="entry name" value="Nrap_D5"/>
</dbReference>
<dbReference type="InterPro" id="IPR035371">
    <property type="entry name" value="Nrap_D6"/>
</dbReference>
<evidence type="ECO:0000259" key="9">
    <source>
        <dbReference type="Pfam" id="PF17404"/>
    </source>
</evidence>
<dbReference type="Pfam" id="PF17403">
    <property type="entry name" value="Nrap_D2"/>
    <property type="match status" value="1"/>
</dbReference>
<comment type="similarity">
    <text evidence="2 5">Belongs to the NRAP family.</text>
</comment>
<dbReference type="PANTHER" id="PTHR17972">
    <property type="entry name" value="NUCLEOLAR RNA-ASSOCIATED PROTEIN"/>
    <property type="match status" value="1"/>
</dbReference>
<dbReference type="InterPro" id="IPR005554">
    <property type="entry name" value="NOL6/Upt22"/>
</dbReference>
<dbReference type="PANTHER" id="PTHR17972:SF0">
    <property type="entry name" value="NUCLEOLAR PROTEIN 6"/>
    <property type="match status" value="1"/>
</dbReference>
<dbReference type="Pfam" id="PF17407">
    <property type="entry name" value="Nrap_D6"/>
    <property type="match status" value="1"/>
</dbReference>
<feature type="region of interest" description="Disordered" evidence="6">
    <location>
        <begin position="1"/>
        <end position="37"/>
    </location>
</feature>
<evidence type="ECO:0000313" key="14">
    <source>
        <dbReference type="Proteomes" id="UP000249829"/>
    </source>
</evidence>
<dbReference type="GO" id="GO:0006364">
    <property type="term" value="P:rRNA processing"/>
    <property type="evidence" value="ECO:0007669"/>
    <property type="project" value="UniProtKB-KW"/>
</dbReference>
<keyword evidence="3 5" id="KW-0694">RNA-binding</keyword>
<feature type="domain" description="Nrap protein" evidence="10">
    <location>
        <begin position="629"/>
        <end position="827"/>
    </location>
</feature>
<dbReference type="STRING" id="1450538.A0A2V5HIH7"/>
<proteinExistence type="inferred from homology"/>
<dbReference type="AlphaFoldDB" id="A0A2V5HIH7"/>
<keyword evidence="5" id="KW-0698">rRNA processing</keyword>
<organism evidence="13 14">
    <name type="scientific">Aspergillus violaceofuscus (strain CBS 115571)</name>
    <dbReference type="NCBI Taxonomy" id="1450538"/>
    <lineage>
        <taxon>Eukaryota</taxon>
        <taxon>Fungi</taxon>
        <taxon>Dikarya</taxon>
        <taxon>Ascomycota</taxon>
        <taxon>Pezizomycotina</taxon>
        <taxon>Eurotiomycetes</taxon>
        <taxon>Eurotiomycetidae</taxon>
        <taxon>Eurotiales</taxon>
        <taxon>Aspergillaceae</taxon>
        <taxon>Aspergillus</taxon>
    </lineage>
</organism>
<accession>A0A2V5HIH7</accession>
<dbReference type="FunFam" id="1.10.1410.10:FF:000014">
    <property type="entry name" value="U3 small nucleolar RNA-associated protein 22"/>
    <property type="match status" value="1"/>
</dbReference>
<comment type="subcellular location">
    <subcellularLocation>
        <location evidence="1 5">Nucleus</location>
        <location evidence="1 5">Nucleolus</location>
    </subcellularLocation>
</comment>
<evidence type="ECO:0000313" key="13">
    <source>
        <dbReference type="EMBL" id="PYI21163.1"/>
    </source>
</evidence>
<dbReference type="Gene3D" id="1.10.1410.10">
    <property type="match status" value="2"/>
</dbReference>
<dbReference type="GO" id="GO:0003723">
    <property type="term" value="F:RNA binding"/>
    <property type="evidence" value="ECO:0007669"/>
    <property type="project" value="UniProtKB-KW"/>
</dbReference>
<dbReference type="Pfam" id="PF17406">
    <property type="entry name" value="Nrap_D5"/>
    <property type="match status" value="1"/>
</dbReference>
<evidence type="ECO:0000256" key="2">
    <source>
        <dbReference type="ARBA" id="ARBA00006674"/>
    </source>
</evidence>
<evidence type="ECO:0000256" key="5">
    <source>
        <dbReference type="RuleBase" id="RU364032"/>
    </source>
</evidence>